<proteinExistence type="predicted"/>
<reference evidence="2 3" key="1">
    <citation type="submission" date="2017-02" db="EMBL/GenBank/DDBJ databases">
        <title>Chromobacterium haemolyticum H5244.</title>
        <authorList>
            <person name="Gulvik C.A."/>
        </authorList>
    </citation>
    <scope>NUCLEOTIDE SEQUENCE [LARGE SCALE GENOMIC DNA]</scope>
    <source>
        <strain evidence="2 3">H5244</strain>
    </source>
</reference>
<dbReference type="EMBL" id="MUKV01000003">
    <property type="protein sequence ID" value="OQS43057.1"/>
    <property type="molecule type" value="Genomic_DNA"/>
</dbReference>
<name>A0A1W0D7R9_9NEIS</name>
<dbReference type="Proteomes" id="UP000192721">
    <property type="component" value="Unassembled WGS sequence"/>
</dbReference>
<feature type="non-terminal residue" evidence="2">
    <location>
        <position position="1"/>
    </location>
</feature>
<gene>
    <name evidence="2" type="ORF">B0T45_03555</name>
</gene>
<dbReference type="RefSeq" id="WP_218673403.1">
    <property type="nucleotide sequence ID" value="NZ_MUKV01000003.1"/>
</dbReference>
<sequence length="443" mass="46348">GVGYGTLRGLVSGGIQSQLTGQRPNWSAIAAESFGSALGDQVASGLQKRDQQRQQQQQRLAEAMQEQLSTAQQTRYAQNGVIVADGGQRLVWSEILDDGGPRFAVPSKVEQQRRAELEDLLDPLYPSASNMMTIEIVGGRKAVQEPGPLRRYAGSLTDTLIDGTLGTAQFISDQGYLAANLLSGGLIDDRGAAARNVALVRGLPDALGKTAGELMYYAKSPGELSAEQAGALTGNALLSWLPGGRLLRGSSLSVEAGVGTRLLARDAAEAFGPRLDRLAEQSTPGLRMYAVPEGGTVPNNISTASRLGEAGAVGDLLYGARAGEGLPGAAGVAIPSRPMPVQLANLTEKHGVEFAATYKYGPGTNGGGGQYYLYSGERGAVEVPISANEMLIYHTHPGGTAFASQADMDVLNLLKLAGSPQRSSQIVPVGKDVVRFGPKGWGY</sequence>
<comment type="caution">
    <text evidence="2">The sequence shown here is derived from an EMBL/GenBank/DDBJ whole genome shotgun (WGS) entry which is preliminary data.</text>
</comment>
<keyword evidence="1" id="KW-0175">Coiled coil</keyword>
<feature type="coiled-coil region" evidence="1">
    <location>
        <begin position="46"/>
        <end position="74"/>
    </location>
</feature>
<organism evidence="2 3">
    <name type="scientific">Chromobacterium haemolyticum</name>
    <dbReference type="NCBI Taxonomy" id="394935"/>
    <lineage>
        <taxon>Bacteria</taxon>
        <taxon>Pseudomonadati</taxon>
        <taxon>Pseudomonadota</taxon>
        <taxon>Betaproteobacteria</taxon>
        <taxon>Neisseriales</taxon>
        <taxon>Chromobacteriaceae</taxon>
        <taxon>Chromobacterium</taxon>
    </lineage>
</organism>
<accession>A0A1W0D7R9</accession>
<protein>
    <submittedName>
        <fullName evidence="2">Uncharacterized protein</fullName>
    </submittedName>
</protein>
<evidence type="ECO:0000313" key="2">
    <source>
        <dbReference type="EMBL" id="OQS43057.1"/>
    </source>
</evidence>
<dbReference type="AlphaFoldDB" id="A0A1W0D7R9"/>
<evidence type="ECO:0000256" key="1">
    <source>
        <dbReference type="SAM" id="Coils"/>
    </source>
</evidence>
<evidence type="ECO:0000313" key="3">
    <source>
        <dbReference type="Proteomes" id="UP000192721"/>
    </source>
</evidence>